<accession>A0A2G5EDM9</accession>
<dbReference type="OrthoDB" id="1885368at2759"/>
<dbReference type="PANTHER" id="PTHR33882:SF11">
    <property type="entry name" value="RPM1-INTERACTING PROTEIN 4 (RIN4) FAMILY PROTEIN"/>
    <property type="match status" value="1"/>
</dbReference>
<protein>
    <recommendedName>
        <fullName evidence="1">RIN4 pathogenic type III effector avirulence factor Avr cleavage site domain-containing protein</fullName>
    </recommendedName>
</protein>
<organism evidence="2 3">
    <name type="scientific">Aquilegia coerulea</name>
    <name type="common">Rocky mountain columbine</name>
    <dbReference type="NCBI Taxonomy" id="218851"/>
    <lineage>
        <taxon>Eukaryota</taxon>
        <taxon>Viridiplantae</taxon>
        <taxon>Streptophyta</taxon>
        <taxon>Embryophyta</taxon>
        <taxon>Tracheophyta</taxon>
        <taxon>Spermatophyta</taxon>
        <taxon>Magnoliopsida</taxon>
        <taxon>Ranunculales</taxon>
        <taxon>Ranunculaceae</taxon>
        <taxon>Thalictroideae</taxon>
        <taxon>Aquilegia</taxon>
    </lineage>
</organism>
<dbReference type="PANTHER" id="PTHR33882">
    <property type="entry name" value="PATHOGENIC TYPE III EFFECTOR AVIRULENCE FACTOR AVR AVRRPT-CLEAVAGE: CLEAVAGE SITE PROTEIN"/>
    <property type="match status" value="1"/>
</dbReference>
<name>A0A2G5EDM9_AQUCA</name>
<proteinExistence type="predicted"/>
<dbReference type="Proteomes" id="UP000230069">
    <property type="component" value="Unassembled WGS sequence"/>
</dbReference>
<keyword evidence="3" id="KW-1185">Reference proteome</keyword>
<dbReference type="InterPro" id="IPR008700">
    <property type="entry name" value="TypeIII_avirulence_cleave"/>
</dbReference>
<dbReference type="STRING" id="218851.A0A2G5EDM9"/>
<dbReference type="EMBL" id="KZ305026">
    <property type="protein sequence ID" value="PIA53821.1"/>
    <property type="molecule type" value="Genomic_DNA"/>
</dbReference>
<evidence type="ECO:0000259" key="1">
    <source>
        <dbReference type="Pfam" id="PF05627"/>
    </source>
</evidence>
<reference evidence="2 3" key="1">
    <citation type="submission" date="2017-09" db="EMBL/GenBank/DDBJ databases">
        <title>WGS assembly of Aquilegia coerulea Goldsmith.</title>
        <authorList>
            <person name="Hodges S."/>
            <person name="Kramer E."/>
            <person name="Nordborg M."/>
            <person name="Tomkins J."/>
            <person name="Borevitz J."/>
            <person name="Derieg N."/>
            <person name="Yan J."/>
            <person name="Mihaltcheva S."/>
            <person name="Hayes R.D."/>
            <person name="Rokhsar D."/>
        </authorList>
    </citation>
    <scope>NUCLEOTIDE SEQUENCE [LARGE SCALE GENOMIC DNA]</scope>
    <source>
        <strain evidence="3">cv. Goldsmith</strain>
    </source>
</reference>
<dbReference type="AlphaFoldDB" id="A0A2G5EDM9"/>
<gene>
    <name evidence="2" type="ORF">AQUCO_00900423v1</name>
</gene>
<evidence type="ECO:0000313" key="2">
    <source>
        <dbReference type="EMBL" id="PIA53821.1"/>
    </source>
</evidence>
<evidence type="ECO:0000313" key="3">
    <source>
        <dbReference type="Proteomes" id="UP000230069"/>
    </source>
</evidence>
<feature type="domain" description="RIN4 pathogenic type III effector avirulence factor Avr cleavage site" evidence="1">
    <location>
        <begin position="11"/>
        <end position="41"/>
    </location>
</feature>
<dbReference type="InParanoid" id="A0A2G5EDM9"/>
<sequence length="86" mass="10158">MENRREKPVFMSVPQFGGWEQQAGGNTNYSMVFNQARVNRREVKRDIRRSSIGNEQELIVQVHHDRDDSLTRKKKILTYFNCCIKA</sequence>
<dbReference type="Pfam" id="PF05627">
    <property type="entry name" value="AvrRpt-cleavage"/>
    <property type="match status" value="1"/>
</dbReference>